<reference evidence="10 11" key="1">
    <citation type="submission" date="2023-07" db="EMBL/GenBank/DDBJ databases">
        <title>Sorghum-associated microbial communities from plants grown in Nebraska, USA.</title>
        <authorList>
            <person name="Schachtman D."/>
        </authorList>
    </citation>
    <scope>NUCLEOTIDE SEQUENCE [LARGE SCALE GENOMIC DNA]</scope>
    <source>
        <strain evidence="10 11">BE211</strain>
    </source>
</reference>
<evidence type="ECO:0000256" key="7">
    <source>
        <dbReference type="SAM" id="Phobius"/>
    </source>
</evidence>
<dbReference type="Pfam" id="PF00005">
    <property type="entry name" value="ABC_tran"/>
    <property type="match status" value="1"/>
</dbReference>
<dbReference type="GO" id="GO:0005524">
    <property type="term" value="F:ATP binding"/>
    <property type="evidence" value="ECO:0007669"/>
    <property type="project" value="UniProtKB-KW"/>
</dbReference>
<dbReference type="InterPro" id="IPR036640">
    <property type="entry name" value="ABC1_TM_sf"/>
</dbReference>
<organism evidence="10 11">
    <name type="scientific">Fictibacillus barbaricus</name>
    <dbReference type="NCBI Taxonomy" id="182136"/>
    <lineage>
        <taxon>Bacteria</taxon>
        <taxon>Bacillati</taxon>
        <taxon>Bacillota</taxon>
        <taxon>Bacilli</taxon>
        <taxon>Bacillales</taxon>
        <taxon>Fictibacillaceae</taxon>
        <taxon>Fictibacillus</taxon>
    </lineage>
</organism>
<evidence type="ECO:0000259" key="8">
    <source>
        <dbReference type="PROSITE" id="PS50893"/>
    </source>
</evidence>
<dbReference type="Gene3D" id="1.20.1560.10">
    <property type="entry name" value="ABC transporter type 1, transmembrane domain"/>
    <property type="match status" value="1"/>
</dbReference>
<evidence type="ECO:0000259" key="9">
    <source>
        <dbReference type="PROSITE" id="PS50929"/>
    </source>
</evidence>
<dbReference type="InterPro" id="IPR003439">
    <property type="entry name" value="ABC_transporter-like_ATP-bd"/>
</dbReference>
<accession>A0ABU1TV70</accession>
<dbReference type="InterPro" id="IPR011527">
    <property type="entry name" value="ABC1_TM_dom"/>
</dbReference>
<keyword evidence="2 7" id="KW-0812">Transmembrane</keyword>
<name>A0ABU1TV70_9BACL</name>
<feature type="transmembrane region" description="Helical" evidence="7">
    <location>
        <begin position="127"/>
        <end position="151"/>
    </location>
</feature>
<feature type="transmembrane region" description="Helical" evidence="7">
    <location>
        <begin position="21"/>
        <end position="41"/>
    </location>
</feature>
<sequence length="586" mass="65551">MFSVLGKLSWFFKEHWKRYTVAVVLLTFVGILEVIPPKLVGNAIDSIHMGTFTKKEMMQKLGIFAAVLIGMYISMYIWLFQLFGGAQILERTMRSRFMRHLLKMTPTFFEKNRTGDLMARATNDLKAIAMTAGFGILTLVDSSLFMLTIIFVMGFMISWKLTFAALIPLPIIAYIIKKYGKKVHERFTVAQDAFGDMNDSVLESIQGVRVIRAYVQEEADVERFNQVTEDVYEKNLAVSRIDALFEPTIKILVGLSYLIGLGYGAYMVFHNAITLGELVTFNVYLGMLIWPMIAVGELINVMERGSASLDRVNETLAYEPDVKDREDLVPLSDPGTIKFEDVSFRYPSSELDNLKNIDVTVKKGETLGIVGRTGSGKTTLLKQLLREYPAGDEGKISFSGVDIEDIALTDLQGWIGYVPQDAILFSKTVKENILFGNSGADEDKLNHVLEMAAFKNDVQYLPEGLGTLVGEKGVALSGGQKQRVSIARALCVDPEILILDDALSAVDAKTETAIISNIRKERAGKTTFITTHRLSAVEHADWIIVIDDGKIADQGRHEDLIAKEGWYKEQHERQQIEQNLNDNKAV</sequence>
<evidence type="ECO:0000313" key="10">
    <source>
        <dbReference type="EMBL" id="MDR7071108.1"/>
    </source>
</evidence>
<dbReference type="RefSeq" id="WP_310255466.1">
    <property type="nucleotide sequence ID" value="NZ_JAVDWA010000001.1"/>
</dbReference>
<dbReference type="EMBL" id="JAVDWA010000001">
    <property type="protein sequence ID" value="MDR7071108.1"/>
    <property type="molecule type" value="Genomic_DNA"/>
</dbReference>
<dbReference type="PROSITE" id="PS50893">
    <property type="entry name" value="ABC_TRANSPORTER_2"/>
    <property type="match status" value="1"/>
</dbReference>
<dbReference type="InterPro" id="IPR039421">
    <property type="entry name" value="Type_1_exporter"/>
</dbReference>
<evidence type="ECO:0000256" key="3">
    <source>
        <dbReference type="ARBA" id="ARBA00022741"/>
    </source>
</evidence>
<keyword evidence="3" id="KW-0547">Nucleotide-binding</keyword>
<feature type="domain" description="ABC transporter" evidence="8">
    <location>
        <begin position="337"/>
        <end position="573"/>
    </location>
</feature>
<dbReference type="SUPFAM" id="SSF90123">
    <property type="entry name" value="ABC transporter transmembrane region"/>
    <property type="match status" value="1"/>
</dbReference>
<dbReference type="SMART" id="SM00382">
    <property type="entry name" value="AAA"/>
    <property type="match status" value="1"/>
</dbReference>
<dbReference type="SUPFAM" id="SSF52540">
    <property type="entry name" value="P-loop containing nucleoside triphosphate hydrolases"/>
    <property type="match status" value="1"/>
</dbReference>
<evidence type="ECO:0000256" key="6">
    <source>
        <dbReference type="ARBA" id="ARBA00023136"/>
    </source>
</evidence>
<dbReference type="Proteomes" id="UP001258181">
    <property type="component" value="Unassembled WGS sequence"/>
</dbReference>
<keyword evidence="4 10" id="KW-0067">ATP-binding</keyword>
<feature type="transmembrane region" description="Helical" evidence="7">
    <location>
        <begin position="281"/>
        <end position="301"/>
    </location>
</feature>
<proteinExistence type="predicted"/>
<dbReference type="InterPro" id="IPR003593">
    <property type="entry name" value="AAA+_ATPase"/>
</dbReference>
<dbReference type="PROSITE" id="PS50929">
    <property type="entry name" value="ABC_TM1F"/>
    <property type="match status" value="1"/>
</dbReference>
<feature type="transmembrane region" description="Helical" evidence="7">
    <location>
        <begin position="61"/>
        <end position="89"/>
    </location>
</feature>
<dbReference type="PANTHER" id="PTHR43394:SF1">
    <property type="entry name" value="ATP-BINDING CASSETTE SUB-FAMILY B MEMBER 10, MITOCHONDRIAL"/>
    <property type="match status" value="1"/>
</dbReference>
<keyword evidence="5 7" id="KW-1133">Transmembrane helix</keyword>
<evidence type="ECO:0000256" key="4">
    <source>
        <dbReference type="ARBA" id="ARBA00022840"/>
    </source>
</evidence>
<evidence type="ECO:0000313" key="11">
    <source>
        <dbReference type="Proteomes" id="UP001258181"/>
    </source>
</evidence>
<protein>
    <submittedName>
        <fullName evidence="10">ATP-binding cassette subfamily B protein</fullName>
    </submittedName>
</protein>
<dbReference type="Gene3D" id="3.40.50.300">
    <property type="entry name" value="P-loop containing nucleotide triphosphate hydrolases"/>
    <property type="match status" value="1"/>
</dbReference>
<keyword evidence="6 7" id="KW-0472">Membrane</keyword>
<dbReference type="CDD" id="cd18541">
    <property type="entry name" value="ABC_6TM_TmrB_like"/>
    <property type="match status" value="1"/>
</dbReference>
<dbReference type="Pfam" id="PF00664">
    <property type="entry name" value="ABC_membrane"/>
    <property type="match status" value="1"/>
</dbReference>
<evidence type="ECO:0000256" key="2">
    <source>
        <dbReference type="ARBA" id="ARBA00022692"/>
    </source>
</evidence>
<keyword evidence="11" id="KW-1185">Reference proteome</keyword>
<gene>
    <name evidence="10" type="ORF">J2X07_000083</name>
</gene>
<feature type="domain" description="ABC transmembrane type-1" evidence="9">
    <location>
        <begin position="21"/>
        <end position="304"/>
    </location>
</feature>
<comment type="caution">
    <text evidence="10">The sequence shown here is derived from an EMBL/GenBank/DDBJ whole genome shotgun (WGS) entry which is preliminary data.</text>
</comment>
<evidence type="ECO:0000256" key="5">
    <source>
        <dbReference type="ARBA" id="ARBA00022989"/>
    </source>
</evidence>
<dbReference type="PROSITE" id="PS00211">
    <property type="entry name" value="ABC_TRANSPORTER_1"/>
    <property type="match status" value="1"/>
</dbReference>
<feature type="transmembrane region" description="Helical" evidence="7">
    <location>
        <begin position="157"/>
        <end position="176"/>
    </location>
</feature>
<comment type="subcellular location">
    <subcellularLocation>
        <location evidence="1">Cell membrane</location>
        <topology evidence="1">Multi-pass membrane protein</topology>
    </subcellularLocation>
</comment>
<evidence type="ECO:0000256" key="1">
    <source>
        <dbReference type="ARBA" id="ARBA00004651"/>
    </source>
</evidence>
<feature type="transmembrane region" description="Helical" evidence="7">
    <location>
        <begin position="249"/>
        <end position="269"/>
    </location>
</feature>
<dbReference type="InterPro" id="IPR027417">
    <property type="entry name" value="P-loop_NTPase"/>
</dbReference>
<dbReference type="InterPro" id="IPR017871">
    <property type="entry name" value="ABC_transporter-like_CS"/>
</dbReference>
<dbReference type="PANTHER" id="PTHR43394">
    <property type="entry name" value="ATP-DEPENDENT PERMEASE MDL1, MITOCHONDRIAL"/>
    <property type="match status" value="1"/>
</dbReference>